<dbReference type="Proteomes" id="UP000593560">
    <property type="component" value="Unassembled WGS sequence"/>
</dbReference>
<keyword evidence="2" id="KW-1185">Reference proteome</keyword>
<organism evidence="1 2">
    <name type="scientific">Gossypium harknessii</name>
    <dbReference type="NCBI Taxonomy" id="34285"/>
    <lineage>
        <taxon>Eukaryota</taxon>
        <taxon>Viridiplantae</taxon>
        <taxon>Streptophyta</taxon>
        <taxon>Embryophyta</taxon>
        <taxon>Tracheophyta</taxon>
        <taxon>Spermatophyta</taxon>
        <taxon>Magnoliopsida</taxon>
        <taxon>eudicotyledons</taxon>
        <taxon>Gunneridae</taxon>
        <taxon>Pentapetalae</taxon>
        <taxon>rosids</taxon>
        <taxon>malvids</taxon>
        <taxon>Malvales</taxon>
        <taxon>Malvaceae</taxon>
        <taxon>Malvoideae</taxon>
        <taxon>Gossypium</taxon>
    </lineage>
</organism>
<reference evidence="1 2" key="1">
    <citation type="journal article" date="2019" name="Genome Biol. Evol.">
        <title>Insights into the evolution of the New World diploid cottons (Gossypium, subgenus Houzingenia) based on genome sequencing.</title>
        <authorList>
            <person name="Grover C.E."/>
            <person name="Arick M.A. 2nd"/>
            <person name="Thrash A."/>
            <person name="Conover J.L."/>
            <person name="Sanders W.S."/>
            <person name="Peterson D.G."/>
            <person name="Frelichowski J.E."/>
            <person name="Scheffler J.A."/>
            <person name="Scheffler B.E."/>
            <person name="Wendel J.F."/>
        </authorList>
    </citation>
    <scope>NUCLEOTIDE SEQUENCE [LARGE SCALE GENOMIC DNA]</scope>
    <source>
        <strain evidence="1">0</strain>
        <tissue evidence="1">Leaf</tissue>
    </source>
</reference>
<sequence>MNGPISRRRALHLSAASTPLLSGIKVVCHLDSIGVSSECNFGRPKPFAYLFTVLDVHLL</sequence>
<dbReference type="EMBL" id="JABFAD010000009">
    <property type="protein sequence ID" value="MBA0808052.1"/>
    <property type="molecule type" value="Genomic_DNA"/>
</dbReference>
<feature type="non-terminal residue" evidence="1">
    <location>
        <position position="59"/>
    </location>
</feature>
<dbReference type="AlphaFoldDB" id="A0A7J9HE66"/>
<evidence type="ECO:0000313" key="1">
    <source>
        <dbReference type="EMBL" id="MBA0808052.1"/>
    </source>
</evidence>
<proteinExistence type="predicted"/>
<name>A0A7J9HE66_9ROSI</name>
<comment type="caution">
    <text evidence="1">The sequence shown here is derived from an EMBL/GenBank/DDBJ whole genome shotgun (WGS) entry which is preliminary data.</text>
</comment>
<evidence type="ECO:0000313" key="2">
    <source>
        <dbReference type="Proteomes" id="UP000593560"/>
    </source>
</evidence>
<accession>A0A7J9HE66</accession>
<gene>
    <name evidence="1" type="ORF">Gohar_023816</name>
</gene>
<protein>
    <submittedName>
        <fullName evidence="1">Uncharacterized protein</fullName>
    </submittedName>
</protein>